<evidence type="ECO:0000313" key="2">
    <source>
        <dbReference type="Proteomes" id="UP000228568"/>
    </source>
</evidence>
<dbReference type="Proteomes" id="UP000228568">
    <property type="component" value="Unassembled WGS sequence"/>
</dbReference>
<proteinExistence type="predicted"/>
<dbReference type="AlphaFoldDB" id="A0A2M7V8E2"/>
<dbReference type="EMBL" id="PFPK01000022">
    <property type="protein sequence ID" value="PIZ95061.1"/>
    <property type="molecule type" value="Genomic_DNA"/>
</dbReference>
<reference evidence="2" key="1">
    <citation type="submission" date="2017-09" db="EMBL/GenBank/DDBJ databases">
        <title>Depth-based differentiation of microbial function through sediment-hosted aquifers and enrichment of novel symbionts in the deep terrestrial subsurface.</title>
        <authorList>
            <person name="Probst A.J."/>
            <person name="Ladd B."/>
            <person name="Jarett J.K."/>
            <person name="Geller-Mcgrath D.E."/>
            <person name="Sieber C.M.K."/>
            <person name="Emerson J.B."/>
            <person name="Anantharaman K."/>
            <person name="Thomas B.C."/>
            <person name="Malmstrom R."/>
            <person name="Stieglmeier M."/>
            <person name="Klingl A."/>
            <person name="Woyke T."/>
            <person name="Ryan C.M."/>
            <person name="Banfield J.F."/>
        </authorList>
    </citation>
    <scope>NUCLEOTIDE SEQUENCE [LARGE SCALE GENOMIC DNA]</scope>
</reference>
<evidence type="ECO:0000313" key="1">
    <source>
        <dbReference type="EMBL" id="PIZ95061.1"/>
    </source>
</evidence>
<sequence>MESKRIIVDLRHYIVELTPNLTAWRNKNIAAVYNDVGVEKFAFINDEVSVKQDDSENTFVTNFFKTIEEAEIWALN</sequence>
<accession>A0A2M7V8E2</accession>
<comment type="caution">
    <text evidence="1">The sequence shown here is derived from an EMBL/GenBank/DDBJ whole genome shotgun (WGS) entry which is preliminary data.</text>
</comment>
<organism evidence="1 2">
    <name type="scientific">Candidatus Magasanikbacteria bacterium CG_4_10_14_0_2_um_filter_37_12</name>
    <dbReference type="NCBI Taxonomy" id="1974637"/>
    <lineage>
        <taxon>Bacteria</taxon>
        <taxon>Candidatus Magasanikiibacteriota</taxon>
    </lineage>
</organism>
<protein>
    <submittedName>
        <fullName evidence="1">Uncharacterized protein</fullName>
    </submittedName>
</protein>
<gene>
    <name evidence="1" type="ORF">COX81_02055</name>
</gene>
<name>A0A2M7V8E2_9BACT</name>